<dbReference type="InterPro" id="IPR012349">
    <property type="entry name" value="Split_barrel_FMN-bd"/>
</dbReference>
<dbReference type="InterPro" id="IPR019576">
    <property type="entry name" value="Pyridoxamine_oxidase_dimer_C"/>
</dbReference>
<evidence type="ECO:0000256" key="6">
    <source>
        <dbReference type="ARBA" id="ARBA00022643"/>
    </source>
</evidence>
<feature type="domain" description="Peptidase S12 Pab87-related C-terminal" evidence="12">
    <location>
        <begin position="445"/>
        <end position="529"/>
    </location>
</feature>
<dbReference type="InterPro" id="IPR021860">
    <property type="entry name" value="Peptidase_S12_Pab87-rel_C"/>
</dbReference>
<dbReference type="InterPro" id="IPR000659">
    <property type="entry name" value="Pyridox_Oxase"/>
</dbReference>
<feature type="domain" description="Pyridoxine 5'-phosphate oxidase dimerisation C-terminal" evidence="11">
    <location>
        <begin position="758"/>
        <end position="804"/>
    </location>
</feature>
<evidence type="ECO:0000256" key="3">
    <source>
        <dbReference type="ARBA" id="ARBA00005037"/>
    </source>
</evidence>
<comment type="pathway">
    <text evidence="3">Cofactor metabolism; pyridoxal 5'-phosphate salvage; pyridoxal 5'-phosphate from pyridoxine 5'-phosphate: step 1/1.</text>
</comment>
<comment type="caution">
    <text evidence="13">The sequence shown here is derived from an EMBL/GenBank/DDBJ whole genome shotgun (WGS) entry which is preliminary data.</text>
</comment>
<comment type="cofactor">
    <cofactor evidence="1">
        <name>FMN</name>
        <dbReference type="ChEBI" id="CHEBI:58210"/>
    </cofactor>
</comment>
<dbReference type="Pfam" id="PF11954">
    <property type="entry name" value="DUF3471"/>
    <property type="match status" value="1"/>
</dbReference>
<dbReference type="Gene3D" id="3.40.710.10">
    <property type="entry name" value="DD-peptidase/beta-lactamase superfamily"/>
    <property type="match status" value="1"/>
</dbReference>
<dbReference type="InterPro" id="IPR001466">
    <property type="entry name" value="Beta-lactam-related"/>
</dbReference>
<evidence type="ECO:0000259" key="12">
    <source>
        <dbReference type="Pfam" id="PF11954"/>
    </source>
</evidence>
<feature type="signal peptide" evidence="8">
    <location>
        <begin position="1"/>
        <end position="29"/>
    </location>
</feature>
<dbReference type="PANTHER" id="PTHR10851">
    <property type="entry name" value="PYRIDOXINE-5-PHOSPHATE OXIDASE"/>
    <property type="match status" value="1"/>
</dbReference>
<evidence type="ECO:0000256" key="7">
    <source>
        <dbReference type="ARBA" id="ARBA00023002"/>
    </source>
</evidence>
<dbReference type="EC" id="1.4.3.5" evidence="4"/>
<keyword evidence="7" id="KW-0560">Oxidoreductase</keyword>
<dbReference type="Gene3D" id="2.30.110.10">
    <property type="entry name" value="Electron Transport, Fmn-binding Protein, Chain A"/>
    <property type="match status" value="1"/>
</dbReference>
<dbReference type="Pfam" id="PF10590">
    <property type="entry name" value="PNP_phzG_C"/>
    <property type="match status" value="1"/>
</dbReference>
<reference evidence="13 14" key="1">
    <citation type="submission" date="2020-07" db="EMBL/GenBank/DDBJ databases">
        <title>Metarhizium humberi genome.</title>
        <authorList>
            <person name="Lysoe E."/>
        </authorList>
    </citation>
    <scope>NUCLEOTIDE SEQUENCE [LARGE SCALE GENOMIC DNA]</scope>
    <source>
        <strain evidence="13 14">ESALQ1638</strain>
    </source>
</reference>
<comment type="pathway">
    <text evidence="2">Cofactor metabolism; pyridoxal 5'-phosphate salvage; pyridoxal 5'-phosphate from pyridoxamine 5'-phosphate: step 1/1.</text>
</comment>
<dbReference type="InterPro" id="IPR012338">
    <property type="entry name" value="Beta-lactam/transpept-like"/>
</dbReference>
<evidence type="ECO:0000259" key="9">
    <source>
        <dbReference type="Pfam" id="PF00144"/>
    </source>
</evidence>
<feature type="domain" description="Beta-lactamase-related" evidence="9">
    <location>
        <begin position="51"/>
        <end position="381"/>
    </location>
</feature>
<dbReference type="GO" id="GO:0004733">
    <property type="term" value="F:pyridoxamine phosphate oxidase activity"/>
    <property type="evidence" value="ECO:0007669"/>
    <property type="project" value="UniProtKB-EC"/>
</dbReference>
<dbReference type="PANTHER" id="PTHR10851:SF0">
    <property type="entry name" value="PYRIDOXINE-5'-PHOSPHATE OXIDASE"/>
    <property type="match status" value="1"/>
</dbReference>
<keyword evidence="14" id="KW-1185">Reference proteome</keyword>
<evidence type="ECO:0000313" key="13">
    <source>
        <dbReference type="EMBL" id="KAH0597524.1"/>
    </source>
</evidence>
<dbReference type="EMBL" id="JACEFI010000007">
    <property type="protein sequence ID" value="KAH0597524.1"/>
    <property type="molecule type" value="Genomic_DNA"/>
</dbReference>
<feature type="domain" description="Pyridoxamine 5'-phosphate oxidase N-terminal" evidence="10">
    <location>
        <begin position="608"/>
        <end position="722"/>
    </location>
</feature>
<accession>A0A9P8S7I1</accession>
<feature type="chain" id="PRO_5040465850" description="pyridoxal 5'-phosphate synthase" evidence="8">
    <location>
        <begin position="30"/>
        <end position="804"/>
    </location>
</feature>
<gene>
    <name evidence="13" type="ORF">MHUMG1_04903</name>
</gene>
<evidence type="ECO:0000256" key="2">
    <source>
        <dbReference type="ARBA" id="ARBA00004738"/>
    </source>
</evidence>
<keyword evidence="8" id="KW-0732">Signal</keyword>
<dbReference type="SUPFAM" id="SSF56601">
    <property type="entry name" value="beta-lactamase/transpeptidase-like"/>
    <property type="match status" value="1"/>
</dbReference>
<proteinExistence type="predicted"/>
<evidence type="ECO:0000256" key="1">
    <source>
        <dbReference type="ARBA" id="ARBA00001917"/>
    </source>
</evidence>
<dbReference type="AlphaFoldDB" id="A0A9P8S7I1"/>
<evidence type="ECO:0000313" key="14">
    <source>
        <dbReference type="Proteomes" id="UP000764110"/>
    </source>
</evidence>
<dbReference type="GO" id="GO:0008615">
    <property type="term" value="P:pyridoxine biosynthetic process"/>
    <property type="evidence" value="ECO:0007669"/>
    <property type="project" value="InterPro"/>
</dbReference>
<dbReference type="Pfam" id="PF01243">
    <property type="entry name" value="PNPOx_N"/>
    <property type="match status" value="1"/>
</dbReference>
<dbReference type="PROSITE" id="PS01064">
    <property type="entry name" value="PYRIDOX_OXIDASE"/>
    <property type="match status" value="1"/>
</dbReference>
<dbReference type="GO" id="GO:0010181">
    <property type="term" value="F:FMN binding"/>
    <property type="evidence" value="ECO:0007669"/>
    <property type="project" value="InterPro"/>
</dbReference>
<evidence type="ECO:0000256" key="4">
    <source>
        <dbReference type="ARBA" id="ARBA00012801"/>
    </source>
</evidence>
<keyword evidence="5" id="KW-0285">Flavoprotein</keyword>
<keyword evidence="6" id="KW-0288">FMN</keyword>
<sequence>MATPQSLAMARRTVYKWMVAAAVLPAVLSAQIPVSSPLSAQTGKSPFTGDFNSHVEGLMDEWKLAGMAVAVIDGDDVFTKAYGYSNLPDTKATPETLWFTGSTTKAQLAASLAHLIDAKHHAALKDGWSTPISSIIRDDFVLRDGHATAYLTLDDAVSHRTGVPSHDFALATYPDSNASTPVGHAVRNLRNLPAQLEPRLEWHYCNPMWQVLSHVVETVTGASLRETLESVIWAPLGMKSTFLDVDSARASGLDLSTGYWYDDKKGEHVAMPFMATAEVSGAGAVISSVVDYARWVKALLKKDAFLSEATHEDIVRPRFISMAEPSKGADVTTYALGWFRTVLHGERTIWHSGSTGTHGALVYWLPERQYGVVVFANYPNGVLEAVTYRLLEDRLGVPQDRRIDINGLQKEGLRRRKQDLANATALLFPRLPSPRLPPSVDPSLLAGTYHHDGYGRLALSEQTGDDGRTLLVADRPEFVWAQRVTLEHASGDYWTARWRFRDEGPETGQFFKARFVVGSDGEVEGLEVTYRAGVDGFLDGVVFYARARALFARTTMALYRRPSQAKLIFAPAGSSPHGQAEQFTKSTLSRRDLHPTTPTPQFNSWFSQAQASSIPQPEACTLSTAELPSGRVSSRIVYLKELDAAGGFVVYSNFGTSRKAADLATNPHAALVFFWAPLQRQVRVEGVASRYSPGESQEYFDTRVRGSRIGAWASRQSQVLEPDGAVDGDDGRAQLEGWVADAEKRFEGREDIPVPDFWGGLRIVPTRVEFWQGRQCRLHDRFVYVREEGRDGEDDKWTLERLSP</sequence>
<dbReference type="InterPro" id="IPR019740">
    <property type="entry name" value="Pyridox_Oxase_CS"/>
</dbReference>
<evidence type="ECO:0000259" key="11">
    <source>
        <dbReference type="Pfam" id="PF10590"/>
    </source>
</evidence>
<dbReference type="SUPFAM" id="SSF50475">
    <property type="entry name" value="FMN-binding split barrel"/>
    <property type="match status" value="1"/>
</dbReference>
<dbReference type="InterPro" id="IPR011576">
    <property type="entry name" value="Pyridox_Oxase_N"/>
</dbReference>
<organism evidence="13 14">
    <name type="scientific">Metarhizium humberi</name>
    <dbReference type="NCBI Taxonomy" id="2596975"/>
    <lineage>
        <taxon>Eukaryota</taxon>
        <taxon>Fungi</taxon>
        <taxon>Dikarya</taxon>
        <taxon>Ascomycota</taxon>
        <taxon>Pezizomycotina</taxon>
        <taxon>Sordariomycetes</taxon>
        <taxon>Hypocreomycetidae</taxon>
        <taxon>Hypocreales</taxon>
        <taxon>Clavicipitaceae</taxon>
        <taxon>Metarhizium</taxon>
    </lineage>
</organism>
<evidence type="ECO:0000259" key="10">
    <source>
        <dbReference type="Pfam" id="PF01243"/>
    </source>
</evidence>
<evidence type="ECO:0000256" key="8">
    <source>
        <dbReference type="SAM" id="SignalP"/>
    </source>
</evidence>
<evidence type="ECO:0000256" key="5">
    <source>
        <dbReference type="ARBA" id="ARBA00022630"/>
    </source>
</evidence>
<dbReference type="Proteomes" id="UP000764110">
    <property type="component" value="Unassembled WGS sequence"/>
</dbReference>
<dbReference type="NCBIfam" id="TIGR00558">
    <property type="entry name" value="pdxH"/>
    <property type="match status" value="1"/>
</dbReference>
<dbReference type="Pfam" id="PF00144">
    <property type="entry name" value="Beta-lactamase"/>
    <property type="match status" value="1"/>
</dbReference>
<name>A0A9P8S7I1_9HYPO</name>
<protein>
    <recommendedName>
        <fullName evidence="4">pyridoxal 5'-phosphate synthase</fullName>
        <ecNumber evidence="4">1.4.3.5</ecNumber>
    </recommendedName>
</protein>
<dbReference type="NCBIfam" id="NF004231">
    <property type="entry name" value="PRK05679.1"/>
    <property type="match status" value="1"/>
</dbReference>